<reference evidence="2" key="3">
    <citation type="submission" date="2017-03" db="EMBL/GenBank/DDBJ databases">
        <authorList>
            <person name="Dastager S.G."/>
            <person name="Neurgaonkar P.S."/>
            <person name="Dharne M.S."/>
        </authorList>
    </citation>
    <scope>NUCLEOTIDE SEQUENCE</scope>
    <source>
        <strain evidence="2">DSM 25145</strain>
    </source>
</reference>
<accession>A0A1N6RAN2</accession>
<dbReference type="EMBL" id="FTLX01000002">
    <property type="protein sequence ID" value="SIQ25696.1"/>
    <property type="molecule type" value="Genomic_DNA"/>
</dbReference>
<keyword evidence="5" id="KW-1185">Reference proteome</keyword>
<reference evidence="5" key="2">
    <citation type="submission" date="2017-03" db="EMBL/GenBank/DDBJ databases">
        <title>Bacillus sp. V-88(T) DSM27956, whole genome shotgun sequencing project.</title>
        <authorList>
            <person name="Dastager S.G."/>
            <person name="Neurgaonkar P.S."/>
            <person name="Dharne M.S."/>
        </authorList>
    </citation>
    <scope>NUCLEOTIDE SEQUENCE [LARGE SCALE GENOMIC DNA]</scope>
    <source>
        <strain evidence="5">DSM 25145</strain>
    </source>
</reference>
<gene>
    <name evidence="2" type="ORF">B1B05_04230</name>
    <name evidence="3" type="ORF">SAMN05443094_10258</name>
</gene>
<reference evidence="3 4" key="1">
    <citation type="submission" date="2017-01" db="EMBL/GenBank/DDBJ databases">
        <authorList>
            <person name="Mah S.A."/>
            <person name="Swanson W.J."/>
            <person name="Moy G.W."/>
            <person name="Vacquier V.D."/>
        </authorList>
    </citation>
    <scope>NUCLEOTIDE SEQUENCE [LARGE SCALE GENOMIC DNA]</scope>
    <source>
        <strain evidence="3 4">NIO-1016</strain>
    </source>
</reference>
<dbReference type="InterPro" id="IPR028345">
    <property type="entry name" value="Antibiotic_NAT-like"/>
</dbReference>
<dbReference type="PIRSF" id="PIRSF007510">
    <property type="entry name" value="UCP007510"/>
    <property type="match status" value="1"/>
</dbReference>
<evidence type="ECO:0000313" key="3">
    <source>
        <dbReference type="EMBL" id="SIQ25696.1"/>
    </source>
</evidence>
<dbReference type="HAMAP" id="MF_00800">
    <property type="entry name" value="UPF0340"/>
    <property type="match status" value="1"/>
</dbReference>
<dbReference type="EMBL" id="MWSK01000002">
    <property type="protein sequence ID" value="OXS78992.1"/>
    <property type="molecule type" value="Genomic_DNA"/>
</dbReference>
<dbReference type="NCBIfam" id="TIGR01440">
    <property type="entry name" value="TIGR01440 family protein"/>
    <property type="match status" value="1"/>
</dbReference>
<evidence type="ECO:0000313" key="4">
    <source>
        <dbReference type="Proteomes" id="UP000186385"/>
    </source>
</evidence>
<dbReference type="RefSeq" id="WP_045852018.1">
    <property type="nucleotide sequence ID" value="NZ_FTLX01000002.1"/>
</dbReference>
<evidence type="ECO:0000313" key="2">
    <source>
        <dbReference type="EMBL" id="OXS78992.1"/>
    </source>
</evidence>
<organism evidence="3 4">
    <name type="scientific">Domibacillus enclensis</name>
    <dbReference type="NCBI Taxonomy" id="1017273"/>
    <lineage>
        <taxon>Bacteria</taxon>
        <taxon>Bacillati</taxon>
        <taxon>Bacillota</taxon>
        <taxon>Bacilli</taxon>
        <taxon>Bacillales</taxon>
        <taxon>Bacillaceae</taxon>
        <taxon>Domibacillus</taxon>
    </lineage>
</organism>
<protein>
    <recommendedName>
        <fullName evidence="1">UPF0340 protein B1B05_04230</fullName>
    </recommendedName>
</protein>
<dbReference type="Proteomes" id="UP000186385">
    <property type="component" value="Unassembled WGS sequence"/>
</dbReference>
<dbReference type="Proteomes" id="UP000215545">
    <property type="component" value="Unassembled WGS sequence"/>
</dbReference>
<dbReference type="Pfam" id="PF04260">
    <property type="entry name" value="DUF436"/>
    <property type="match status" value="1"/>
</dbReference>
<sequence length="192" mass="20553">MNTLETYKQELGALLSELQDQAQFKQNQLFVVGCSTSEVAGDRIGTAGTEETAAALYEVLQSFSEKTGVHLAFQCCEHLNRAVVVERDVAEKLGYEEVAAVPVRKAGGAMAAYAFGQKDCMLVEFVQADGGIDIGDTLIGMHLKHVAVPVRVLGHSVGAAHVTMARTRPKLIGGPRAVYEKTNVSDLNGTEC</sequence>
<name>A0A1N6RAN2_9BACI</name>
<comment type="similarity">
    <text evidence="1">Belongs to the UPF0340 family.</text>
</comment>
<dbReference type="OrthoDB" id="9803187at2"/>
<dbReference type="InterPro" id="IPR006340">
    <property type="entry name" value="DUF436"/>
</dbReference>
<evidence type="ECO:0000313" key="5">
    <source>
        <dbReference type="Proteomes" id="UP000215545"/>
    </source>
</evidence>
<evidence type="ECO:0000256" key="1">
    <source>
        <dbReference type="HAMAP-Rule" id="MF_00800"/>
    </source>
</evidence>
<dbReference type="STRING" id="1017273.SAMN05443094_10258"/>
<dbReference type="SUPFAM" id="SSF110710">
    <property type="entry name" value="TTHA0583/YokD-like"/>
    <property type="match status" value="1"/>
</dbReference>
<proteinExistence type="inferred from homology"/>
<dbReference type="Gene3D" id="3.40.50.10360">
    <property type="entry name" value="Hypothetical protein TT1679"/>
    <property type="match status" value="1"/>
</dbReference>
<dbReference type="AlphaFoldDB" id="A0A1N6RAN2"/>